<dbReference type="PANTHER" id="PTHR30614">
    <property type="entry name" value="MEMBRANE COMPONENT OF AMINO ACID ABC TRANSPORTER"/>
    <property type="match status" value="1"/>
</dbReference>
<keyword evidence="4" id="KW-1003">Cell membrane</keyword>
<keyword evidence="5 9" id="KW-0812">Transmembrane</keyword>
<dbReference type="GO" id="GO:0043190">
    <property type="term" value="C:ATP-binding cassette (ABC) transporter complex"/>
    <property type="evidence" value="ECO:0007669"/>
    <property type="project" value="InterPro"/>
</dbReference>
<evidence type="ECO:0000256" key="3">
    <source>
        <dbReference type="ARBA" id="ARBA00022448"/>
    </source>
</evidence>
<accession>A0A1I0RE34</accession>
<gene>
    <name evidence="11" type="ORF">SAMN05421659_114100</name>
</gene>
<evidence type="ECO:0000256" key="9">
    <source>
        <dbReference type="RuleBase" id="RU363032"/>
    </source>
</evidence>
<dbReference type="STRING" id="99656.SAMN05421659_114100"/>
<evidence type="ECO:0000256" key="2">
    <source>
        <dbReference type="ARBA" id="ARBA00010072"/>
    </source>
</evidence>
<dbReference type="PROSITE" id="PS50928">
    <property type="entry name" value="ABC_TM1"/>
    <property type="match status" value="1"/>
</dbReference>
<keyword evidence="6" id="KW-0029">Amino-acid transport</keyword>
<evidence type="ECO:0000256" key="5">
    <source>
        <dbReference type="ARBA" id="ARBA00022692"/>
    </source>
</evidence>
<evidence type="ECO:0000313" key="11">
    <source>
        <dbReference type="EMBL" id="SEW39120.1"/>
    </source>
</evidence>
<sequence>MEVVKNLNFPKAIQELLPKLLGSALQIVVLATIIGFIFAIIIGFLLALGRVSKNKILNRIIIIFQEFIRGTPLLVQMVYIYYVIPIIVNIIASLMGFTNYTFNIKSTTAGIIGLAINYGTYISEVIRSAIISIDDGQMEAALALGFSPREAMLRIVIPQAFRNSVPVFGNYLVMMVKDTSLMAYITAQEFLMTTKAYTAQTFLTIESYTIVAGVYLVICIPLGLLVRLLERKLNKGRR</sequence>
<evidence type="ECO:0000256" key="6">
    <source>
        <dbReference type="ARBA" id="ARBA00022970"/>
    </source>
</evidence>
<evidence type="ECO:0000313" key="12">
    <source>
        <dbReference type="Proteomes" id="UP000199701"/>
    </source>
</evidence>
<feature type="transmembrane region" description="Helical" evidence="9">
    <location>
        <begin position="78"/>
        <end position="97"/>
    </location>
</feature>
<protein>
    <submittedName>
        <fullName evidence="11">Polar amino acid transport system permease protein</fullName>
    </submittedName>
</protein>
<feature type="domain" description="ABC transmembrane type-1" evidence="10">
    <location>
        <begin position="21"/>
        <end position="226"/>
    </location>
</feature>
<dbReference type="InterPro" id="IPR035906">
    <property type="entry name" value="MetI-like_sf"/>
</dbReference>
<evidence type="ECO:0000256" key="4">
    <source>
        <dbReference type="ARBA" id="ARBA00022475"/>
    </source>
</evidence>
<dbReference type="AlphaFoldDB" id="A0A1I0RE34"/>
<dbReference type="GO" id="GO:0022857">
    <property type="term" value="F:transmembrane transporter activity"/>
    <property type="evidence" value="ECO:0007669"/>
    <property type="project" value="InterPro"/>
</dbReference>
<organism evidence="11 12">
    <name type="scientific">[Clostridium] fimetarium</name>
    <dbReference type="NCBI Taxonomy" id="99656"/>
    <lineage>
        <taxon>Bacteria</taxon>
        <taxon>Bacillati</taxon>
        <taxon>Bacillota</taxon>
        <taxon>Clostridia</taxon>
        <taxon>Lachnospirales</taxon>
        <taxon>Lachnospiraceae</taxon>
    </lineage>
</organism>
<dbReference type="Gene3D" id="1.10.3720.10">
    <property type="entry name" value="MetI-like"/>
    <property type="match status" value="1"/>
</dbReference>
<evidence type="ECO:0000259" key="10">
    <source>
        <dbReference type="PROSITE" id="PS50928"/>
    </source>
</evidence>
<evidence type="ECO:0000256" key="1">
    <source>
        <dbReference type="ARBA" id="ARBA00004651"/>
    </source>
</evidence>
<dbReference type="InterPro" id="IPR010065">
    <property type="entry name" value="AA_ABC_transptr_permease_3TM"/>
</dbReference>
<dbReference type="GO" id="GO:0006865">
    <property type="term" value="P:amino acid transport"/>
    <property type="evidence" value="ECO:0007669"/>
    <property type="project" value="UniProtKB-KW"/>
</dbReference>
<evidence type="ECO:0000256" key="7">
    <source>
        <dbReference type="ARBA" id="ARBA00022989"/>
    </source>
</evidence>
<proteinExistence type="inferred from homology"/>
<keyword evidence="7 9" id="KW-1133">Transmembrane helix</keyword>
<dbReference type="Proteomes" id="UP000199701">
    <property type="component" value="Unassembled WGS sequence"/>
</dbReference>
<keyword evidence="3 9" id="KW-0813">Transport</keyword>
<keyword evidence="12" id="KW-1185">Reference proteome</keyword>
<dbReference type="CDD" id="cd06261">
    <property type="entry name" value="TM_PBP2"/>
    <property type="match status" value="1"/>
</dbReference>
<evidence type="ECO:0000256" key="8">
    <source>
        <dbReference type="ARBA" id="ARBA00023136"/>
    </source>
</evidence>
<dbReference type="NCBIfam" id="TIGR01726">
    <property type="entry name" value="HEQRo_perm_3TM"/>
    <property type="match status" value="1"/>
</dbReference>
<feature type="transmembrane region" description="Helical" evidence="9">
    <location>
        <begin position="20"/>
        <end position="49"/>
    </location>
</feature>
<dbReference type="OrthoDB" id="9787841at2"/>
<dbReference type="PANTHER" id="PTHR30614:SF20">
    <property type="entry name" value="GLUTAMINE TRANSPORT SYSTEM PERMEASE PROTEIN GLNP"/>
    <property type="match status" value="1"/>
</dbReference>
<dbReference type="InterPro" id="IPR043429">
    <property type="entry name" value="ArtM/GltK/GlnP/TcyL/YhdX-like"/>
</dbReference>
<comment type="subcellular location">
    <subcellularLocation>
        <location evidence="1 9">Cell membrane</location>
        <topology evidence="1 9">Multi-pass membrane protein</topology>
    </subcellularLocation>
</comment>
<dbReference type="RefSeq" id="WP_092456007.1">
    <property type="nucleotide sequence ID" value="NZ_FOJI01000014.1"/>
</dbReference>
<dbReference type="Pfam" id="PF00528">
    <property type="entry name" value="BPD_transp_1"/>
    <property type="match status" value="1"/>
</dbReference>
<dbReference type="InterPro" id="IPR000515">
    <property type="entry name" value="MetI-like"/>
</dbReference>
<comment type="similarity">
    <text evidence="2">Belongs to the binding-protein-dependent transport system permease family. HisMQ subfamily.</text>
</comment>
<reference evidence="11 12" key="1">
    <citation type="submission" date="2016-10" db="EMBL/GenBank/DDBJ databases">
        <authorList>
            <person name="de Groot N.N."/>
        </authorList>
    </citation>
    <scope>NUCLEOTIDE SEQUENCE [LARGE SCALE GENOMIC DNA]</scope>
    <source>
        <strain evidence="11 12">DSM 9179</strain>
    </source>
</reference>
<name>A0A1I0RE34_9FIRM</name>
<feature type="transmembrane region" description="Helical" evidence="9">
    <location>
        <begin position="208"/>
        <end position="229"/>
    </location>
</feature>
<dbReference type="EMBL" id="FOJI01000014">
    <property type="protein sequence ID" value="SEW39120.1"/>
    <property type="molecule type" value="Genomic_DNA"/>
</dbReference>
<dbReference type="SUPFAM" id="SSF161098">
    <property type="entry name" value="MetI-like"/>
    <property type="match status" value="1"/>
</dbReference>
<keyword evidence="8 9" id="KW-0472">Membrane</keyword>